<organism evidence="3 4">
    <name type="scientific">Phaeodactylibacter luteus</name>
    <dbReference type="NCBI Taxonomy" id="1564516"/>
    <lineage>
        <taxon>Bacteria</taxon>
        <taxon>Pseudomonadati</taxon>
        <taxon>Bacteroidota</taxon>
        <taxon>Saprospiria</taxon>
        <taxon>Saprospirales</taxon>
        <taxon>Haliscomenobacteraceae</taxon>
        <taxon>Phaeodactylibacter</taxon>
    </lineage>
</organism>
<reference evidence="3 4" key="1">
    <citation type="submission" date="2019-08" db="EMBL/GenBank/DDBJ databases">
        <title>Genome of Phaeodactylibacter luteus.</title>
        <authorList>
            <person name="Bowman J.P."/>
        </authorList>
    </citation>
    <scope>NUCLEOTIDE SEQUENCE [LARGE SCALE GENOMIC DNA]</scope>
    <source>
        <strain evidence="3 4">KCTC 42180</strain>
    </source>
</reference>
<comment type="caution">
    <text evidence="3">The sequence shown here is derived from an EMBL/GenBank/DDBJ whole genome shotgun (WGS) entry which is preliminary data.</text>
</comment>
<dbReference type="PROSITE" id="PS51257">
    <property type="entry name" value="PROKAR_LIPOPROTEIN"/>
    <property type="match status" value="1"/>
</dbReference>
<keyword evidence="1" id="KW-1133">Transmembrane helix</keyword>
<keyword evidence="2" id="KW-0732">Signal</keyword>
<evidence type="ECO:0000313" key="4">
    <source>
        <dbReference type="Proteomes" id="UP000321580"/>
    </source>
</evidence>
<keyword evidence="1" id="KW-0472">Membrane</keyword>
<dbReference type="Proteomes" id="UP000321580">
    <property type="component" value="Unassembled WGS sequence"/>
</dbReference>
<keyword evidence="4" id="KW-1185">Reference proteome</keyword>
<feature type="transmembrane region" description="Helical" evidence="1">
    <location>
        <begin position="151"/>
        <end position="169"/>
    </location>
</feature>
<dbReference type="EMBL" id="VOOR01000016">
    <property type="protein sequence ID" value="TXB63427.1"/>
    <property type="molecule type" value="Genomic_DNA"/>
</dbReference>
<feature type="transmembrane region" description="Helical" evidence="1">
    <location>
        <begin position="109"/>
        <end position="130"/>
    </location>
</feature>
<feature type="transmembrane region" description="Helical" evidence="1">
    <location>
        <begin position="37"/>
        <end position="57"/>
    </location>
</feature>
<evidence type="ECO:0000256" key="1">
    <source>
        <dbReference type="SAM" id="Phobius"/>
    </source>
</evidence>
<feature type="transmembrane region" description="Helical" evidence="1">
    <location>
        <begin position="69"/>
        <end position="89"/>
    </location>
</feature>
<proteinExistence type="predicted"/>
<feature type="chain" id="PRO_5022875826" evidence="2">
    <location>
        <begin position="22"/>
        <end position="196"/>
    </location>
</feature>
<dbReference type="OrthoDB" id="1122568at2"/>
<keyword evidence="1" id="KW-0812">Transmembrane</keyword>
<feature type="signal peptide" evidence="2">
    <location>
        <begin position="1"/>
        <end position="21"/>
    </location>
</feature>
<accession>A0A5C6RMK6</accession>
<dbReference type="AlphaFoldDB" id="A0A5C6RMK6"/>
<dbReference type="InterPro" id="IPR054261">
    <property type="entry name" value="DUF6992"/>
</dbReference>
<dbReference type="Pfam" id="PF22503">
    <property type="entry name" value="DUF6992"/>
    <property type="match status" value="1"/>
</dbReference>
<evidence type="ECO:0000313" key="3">
    <source>
        <dbReference type="EMBL" id="TXB63427.1"/>
    </source>
</evidence>
<evidence type="ECO:0000256" key="2">
    <source>
        <dbReference type="SAM" id="SignalP"/>
    </source>
</evidence>
<gene>
    <name evidence="3" type="ORF">FRY97_09415</name>
</gene>
<protein>
    <submittedName>
        <fullName evidence="3">Uncharacterized protein</fullName>
    </submittedName>
</protein>
<name>A0A5C6RMK6_9BACT</name>
<sequence>MKKVFLSLAFLHLAFAGCAQAGLLDRFNANRLHKQKVSMLILGSWAAGNIALGGIAASQTSGEARYFHGMNAGWNLVNLGLATAGYLAATRTDPASLGLFESIEEQHRIQKIFLFNAGLDVGYMAGGAYLMERARRGGGQADRLRGFGKSIILQGAFLFVFDLGAYLWQANGNAELQPLLQGLSFSGQSVGLKWAF</sequence>